<feature type="transmembrane region" description="Helical" evidence="1">
    <location>
        <begin position="138"/>
        <end position="159"/>
    </location>
</feature>
<feature type="transmembrane region" description="Helical" evidence="1">
    <location>
        <begin position="12"/>
        <end position="33"/>
    </location>
</feature>
<feature type="transmembrane region" description="Helical" evidence="1">
    <location>
        <begin position="100"/>
        <end position="126"/>
    </location>
</feature>
<accession>A0ABY8BZA2</accession>
<feature type="transmembrane region" description="Helical" evidence="1">
    <location>
        <begin position="278"/>
        <end position="297"/>
    </location>
</feature>
<proteinExistence type="predicted"/>
<evidence type="ECO:0000313" key="3">
    <source>
        <dbReference type="Proteomes" id="UP001214553"/>
    </source>
</evidence>
<gene>
    <name evidence="2" type="ORF">PU630_14495</name>
</gene>
<keyword evidence="3" id="KW-1185">Reference proteome</keyword>
<dbReference type="InterPro" id="IPR036259">
    <property type="entry name" value="MFS_trans_sf"/>
</dbReference>
<feature type="transmembrane region" description="Helical" evidence="1">
    <location>
        <begin position="366"/>
        <end position="389"/>
    </location>
</feature>
<dbReference type="EMBL" id="CP119108">
    <property type="protein sequence ID" value="WEG08437.1"/>
    <property type="molecule type" value="Genomic_DNA"/>
</dbReference>
<sequence length="401" mass="41050">MPDRPAASRSLPVLIVVIVLSAAMLRGPILSVAPVARTIGADLSVGAGVIGLLTTIPVLCFAVCAPLAIAIIRRAGADVALSLTLGGVVLGSILRSVDGIAMAMVGTAVLGAFVTIGNVVLPIIIAREFSARRAHTMTGVYTAALNVGTMTVTLGTAPLSDVVGWRWAIASWSVFALIALVVWVGLRGVRAAFAPRPGPRRDADAPRVSVLRHGPTWLLAAAFCGQAFAFYAITAWLPTLLGDQGFSSSAAGAIAALFQVGGMIGSLLLPVVTLRSSILIGVLCVGIGWLTVPLGFLFAPGLWLAWCVIGGLAQGGGVTIVFIMINAFGDDEHTTAGRSGIVQGLGYAVAASGPLLLGALHEATGAWTVPLLVELVAVLLFLFPGLAVARHLRTPARGSAR</sequence>
<feature type="transmembrane region" description="Helical" evidence="1">
    <location>
        <begin position="249"/>
        <end position="271"/>
    </location>
</feature>
<dbReference type="PANTHER" id="PTHR23523">
    <property type="match status" value="1"/>
</dbReference>
<dbReference type="Proteomes" id="UP001214553">
    <property type="component" value="Chromosome"/>
</dbReference>
<keyword evidence="1" id="KW-1133">Transmembrane helix</keyword>
<name>A0ABY8BZA2_9MICO</name>
<feature type="transmembrane region" description="Helical" evidence="1">
    <location>
        <begin position="217"/>
        <end position="237"/>
    </location>
</feature>
<dbReference type="Gene3D" id="1.20.1250.20">
    <property type="entry name" value="MFS general substrate transporter like domains"/>
    <property type="match status" value="1"/>
</dbReference>
<dbReference type="Pfam" id="PF07690">
    <property type="entry name" value="MFS_1"/>
    <property type="match status" value="1"/>
</dbReference>
<keyword evidence="1" id="KW-0812">Transmembrane</keyword>
<organism evidence="2 3">
    <name type="scientific">Microbacterium horticulturae</name>
    <dbReference type="NCBI Taxonomy" id="3028316"/>
    <lineage>
        <taxon>Bacteria</taxon>
        <taxon>Bacillati</taxon>
        <taxon>Actinomycetota</taxon>
        <taxon>Actinomycetes</taxon>
        <taxon>Micrococcales</taxon>
        <taxon>Microbacteriaceae</taxon>
        <taxon>Microbacterium</taxon>
    </lineage>
</organism>
<dbReference type="InterPro" id="IPR011701">
    <property type="entry name" value="MFS"/>
</dbReference>
<protein>
    <submittedName>
        <fullName evidence="2">MFS transporter</fullName>
    </submittedName>
</protein>
<keyword evidence="1" id="KW-0472">Membrane</keyword>
<feature type="transmembrane region" description="Helical" evidence="1">
    <location>
        <begin position="165"/>
        <end position="186"/>
    </location>
</feature>
<feature type="transmembrane region" description="Helical" evidence="1">
    <location>
        <begin position="303"/>
        <end position="328"/>
    </location>
</feature>
<evidence type="ECO:0000313" key="2">
    <source>
        <dbReference type="EMBL" id="WEG08437.1"/>
    </source>
</evidence>
<feature type="transmembrane region" description="Helical" evidence="1">
    <location>
        <begin position="75"/>
        <end position="94"/>
    </location>
</feature>
<dbReference type="RefSeq" id="WP_275277765.1">
    <property type="nucleotide sequence ID" value="NZ_CP119108.1"/>
</dbReference>
<dbReference type="SUPFAM" id="SSF103473">
    <property type="entry name" value="MFS general substrate transporter"/>
    <property type="match status" value="1"/>
</dbReference>
<feature type="transmembrane region" description="Helical" evidence="1">
    <location>
        <begin position="340"/>
        <end position="360"/>
    </location>
</feature>
<dbReference type="PANTHER" id="PTHR23523:SF2">
    <property type="entry name" value="2-NITROIMIDAZOLE TRANSPORTER"/>
    <property type="match status" value="1"/>
</dbReference>
<reference evidence="2 3" key="1">
    <citation type="submission" date="2023-03" db="EMBL/GenBank/DDBJ databases">
        <title>Genome sequence of Microbacterium sp. KACC 23027.</title>
        <authorList>
            <person name="Kim S."/>
            <person name="Heo J."/>
            <person name="Kwon S.-W."/>
        </authorList>
    </citation>
    <scope>NUCLEOTIDE SEQUENCE [LARGE SCALE GENOMIC DNA]</scope>
    <source>
        <strain evidence="2 3">KACC 23027</strain>
    </source>
</reference>
<feature type="transmembrane region" description="Helical" evidence="1">
    <location>
        <begin position="45"/>
        <end position="68"/>
    </location>
</feature>
<dbReference type="InterPro" id="IPR052524">
    <property type="entry name" value="MFS_Cyanate_Porter"/>
</dbReference>
<evidence type="ECO:0000256" key="1">
    <source>
        <dbReference type="SAM" id="Phobius"/>
    </source>
</evidence>